<dbReference type="Proteomes" id="UP000324222">
    <property type="component" value="Unassembled WGS sequence"/>
</dbReference>
<protein>
    <submittedName>
        <fullName evidence="2">Uncharacterized protein</fullName>
    </submittedName>
</protein>
<gene>
    <name evidence="2" type="ORF">E2C01_095837</name>
</gene>
<sequence length="100" mass="10597">MWRAREGEALTAAVFAATAAAAPHPPLVKDAQQRTERTCGFLNRPRQRLRLEGNPGPGIMPPSLRLSAPHHGLSVGSPPSAPSQSRPIPALLRSSPPLPT</sequence>
<keyword evidence="3" id="KW-1185">Reference proteome</keyword>
<feature type="region of interest" description="Disordered" evidence="1">
    <location>
        <begin position="38"/>
        <end position="100"/>
    </location>
</feature>
<dbReference type="AlphaFoldDB" id="A0A5B7JU33"/>
<accession>A0A5B7JU33</accession>
<comment type="caution">
    <text evidence="2">The sequence shown here is derived from an EMBL/GenBank/DDBJ whole genome shotgun (WGS) entry which is preliminary data.</text>
</comment>
<name>A0A5B7JU33_PORTR</name>
<dbReference type="EMBL" id="VSRR010122588">
    <property type="protein sequence ID" value="MPD00371.1"/>
    <property type="molecule type" value="Genomic_DNA"/>
</dbReference>
<proteinExistence type="predicted"/>
<evidence type="ECO:0000256" key="1">
    <source>
        <dbReference type="SAM" id="MobiDB-lite"/>
    </source>
</evidence>
<organism evidence="2 3">
    <name type="scientific">Portunus trituberculatus</name>
    <name type="common">Swimming crab</name>
    <name type="synonym">Neptunus trituberculatus</name>
    <dbReference type="NCBI Taxonomy" id="210409"/>
    <lineage>
        <taxon>Eukaryota</taxon>
        <taxon>Metazoa</taxon>
        <taxon>Ecdysozoa</taxon>
        <taxon>Arthropoda</taxon>
        <taxon>Crustacea</taxon>
        <taxon>Multicrustacea</taxon>
        <taxon>Malacostraca</taxon>
        <taxon>Eumalacostraca</taxon>
        <taxon>Eucarida</taxon>
        <taxon>Decapoda</taxon>
        <taxon>Pleocyemata</taxon>
        <taxon>Brachyura</taxon>
        <taxon>Eubrachyura</taxon>
        <taxon>Portunoidea</taxon>
        <taxon>Portunidae</taxon>
        <taxon>Portuninae</taxon>
        <taxon>Portunus</taxon>
    </lineage>
</organism>
<evidence type="ECO:0000313" key="2">
    <source>
        <dbReference type="EMBL" id="MPD00371.1"/>
    </source>
</evidence>
<reference evidence="2 3" key="1">
    <citation type="submission" date="2019-05" db="EMBL/GenBank/DDBJ databases">
        <title>Another draft genome of Portunus trituberculatus and its Hox gene families provides insights of decapod evolution.</title>
        <authorList>
            <person name="Jeong J.-H."/>
            <person name="Song I."/>
            <person name="Kim S."/>
            <person name="Choi T."/>
            <person name="Kim D."/>
            <person name="Ryu S."/>
            <person name="Kim W."/>
        </authorList>
    </citation>
    <scope>NUCLEOTIDE SEQUENCE [LARGE SCALE GENOMIC DNA]</scope>
    <source>
        <tissue evidence="2">Muscle</tissue>
    </source>
</reference>
<evidence type="ECO:0000313" key="3">
    <source>
        <dbReference type="Proteomes" id="UP000324222"/>
    </source>
</evidence>